<gene>
    <name evidence="2" type="ORF">SDC9_54938</name>
</gene>
<accession>A0A644X3B5</accession>
<feature type="region of interest" description="Disordered" evidence="1">
    <location>
        <begin position="416"/>
        <end position="446"/>
    </location>
</feature>
<evidence type="ECO:0000256" key="1">
    <source>
        <dbReference type="SAM" id="MobiDB-lite"/>
    </source>
</evidence>
<comment type="caution">
    <text evidence="2">The sequence shown here is derived from an EMBL/GenBank/DDBJ whole genome shotgun (WGS) entry which is preliminary data.</text>
</comment>
<feature type="compositionally biased region" description="Basic and acidic residues" evidence="1">
    <location>
        <begin position="420"/>
        <end position="446"/>
    </location>
</feature>
<sequence>MGIAGRAAGIGRGRVERTVGNPPQHLRRAAFRPAESRASVRVICIPEFPVLSGRSVGQRGGRINGLVLAGTVRIGPGKIILHRLPREQQRHGLLPVGRNQPGAVGRGVAVLLLVAALHRHPKLRVANQKTAAAVLRLGDSRVSERLSNSVRSLAEQPSAIQRSPLQLSCVYRLSVCGIQRSKSVRRQIVGAPLIPELSAAIPADFPVGPSGGEFRLNRARSVLQIIGPAPLVPPLGKCSLILCASVLAVLGAVAVIGAVGKRALILHGAVRKIGDPLAGADAAVKHPHIDLGPVGVLGSKAALFAGGKRTLVGDFTAAVQRAGSFIDAAGKRTLIDQDAAIIGASVAGALPVRKVPLVDQGAVLRILDTVSLQDAVLQLSLIHGLLFLFVIVDDHLPGPFRQFLILLPEVGGEKVAQQKRPHEEVNQRDGRSDSQHQQNEKGLGDVEPPRLNIVLTLGRLFQGGGSILKRI</sequence>
<organism evidence="2">
    <name type="scientific">bioreactor metagenome</name>
    <dbReference type="NCBI Taxonomy" id="1076179"/>
    <lineage>
        <taxon>unclassified sequences</taxon>
        <taxon>metagenomes</taxon>
        <taxon>ecological metagenomes</taxon>
    </lineage>
</organism>
<dbReference type="EMBL" id="VSSQ01001471">
    <property type="protein sequence ID" value="MPM08624.1"/>
    <property type="molecule type" value="Genomic_DNA"/>
</dbReference>
<protein>
    <submittedName>
        <fullName evidence="2">Uncharacterized protein</fullName>
    </submittedName>
</protein>
<dbReference type="AlphaFoldDB" id="A0A644X3B5"/>
<reference evidence="2" key="1">
    <citation type="submission" date="2019-08" db="EMBL/GenBank/DDBJ databases">
        <authorList>
            <person name="Kucharzyk K."/>
            <person name="Murdoch R.W."/>
            <person name="Higgins S."/>
            <person name="Loffler F."/>
        </authorList>
    </citation>
    <scope>NUCLEOTIDE SEQUENCE</scope>
</reference>
<name>A0A644X3B5_9ZZZZ</name>
<evidence type="ECO:0000313" key="2">
    <source>
        <dbReference type="EMBL" id="MPM08624.1"/>
    </source>
</evidence>
<proteinExistence type="predicted"/>